<gene>
    <name evidence="7" type="ORF">SAMN04488692_102173</name>
</gene>
<keyword evidence="4" id="KW-0472">Membrane</keyword>
<dbReference type="GO" id="GO:0015288">
    <property type="term" value="F:porin activity"/>
    <property type="evidence" value="ECO:0007669"/>
    <property type="project" value="TreeGrafter"/>
</dbReference>
<keyword evidence="5" id="KW-0998">Cell outer membrane</keyword>
<evidence type="ECO:0000256" key="5">
    <source>
        <dbReference type="ARBA" id="ARBA00023237"/>
    </source>
</evidence>
<keyword evidence="2" id="KW-1134">Transmembrane beta strand</keyword>
<evidence type="ECO:0000256" key="1">
    <source>
        <dbReference type="ARBA" id="ARBA00004442"/>
    </source>
</evidence>
<dbReference type="GO" id="GO:1990281">
    <property type="term" value="C:efflux pump complex"/>
    <property type="evidence" value="ECO:0007669"/>
    <property type="project" value="TreeGrafter"/>
</dbReference>
<dbReference type="PANTHER" id="PTHR30026">
    <property type="entry name" value="OUTER MEMBRANE PROTEIN TOLC"/>
    <property type="match status" value="1"/>
</dbReference>
<evidence type="ECO:0000313" key="7">
    <source>
        <dbReference type="EMBL" id="SDL22904.1"/>
    </source>
</evidence>
<protein>
    <submittedName>
        <fullName evidence="7">Outer membrane efflux protein</fullName>
    </submittedName>
</protein>
<keyword evidence="3" id="KW-0812">Transmembrane</keyword>
<dbReference type="AlphaFoldDB" id="A0A1G9IDI6"/>
<evidence type="ECO:0000313" key="8">
    <source>
        <dbReference type="Proteomes" id="UP000199476"/>
    </source>
</evidence>
<keyword evidence="6" id="KW-0175">Coiled coil</keyword>
<feature type="coiled-coil region" evidence="6">
    <location>
        <begin position="226"/>
        <end position="310"/>
    </location>
</feature>
<dbReference type="PANTHER" id="PTHR30026:SF20">
    <property type="entry name" value="OUTER MEMBRANE PROTEIN TOLC"/>
    <property type="match status" value="1"/>
</dbReference>
<proteinExistence type="predicted"/>
<dbReference type="PROSITE" id="PS51257">
    <property type="entry name" value="PROKAR_LIPOPROTEIN"/>
    <property type="match status" value="1"/>
</dbReference>
<dbReference type="STRING" id="321763.SAMN04488692_102173"/>
<sequence>MSSKYSFIKTMILLLLLFSAAMLIACFFQEKEAIKAKDTETKFTLDSYLARGIDRNREIENDRLLLEKNKVKLKQRQAEQEVDPSPLLLKKDELELELAQQRLKRTTEEIISEYLQDFLEFVRLKKLFTLHQEYVELFQAELEKIENMHQEGRVTSADVLQAEVELKAAENNLIKSANNLENQKFILEKNLQLSAEEKLEVQYYEEDFSEFEIKREFVDLQETARNNRLEIEESKADRELAKIDLQLAESNYRSGLEEKEAKIEYRKAKNEVDKILDDIEVEVKNSYSRANNVRKDLAMTEKEIENYKEIVRINSLFLEEEYITGVEFWDSQVDLYQAEIDDISRRFESYIAVVELYLATGELKEMFIHE</sequence>
<evidence type="ECO:0000256" key="4">
    <source>
        <dbReference type="ARBA" id="ARBA00023136"/>
    </source>
</evidence>
<dbReference type="GO" id="GO:0009279">
    <property type="term" value="C:cell outer membrane"/>
    <property type="evidence" value="ECO:0007669"/>
    <property type="project" value="UniProtKB-SubCell"/>
</dbReference>
<dbReference type="Proteomes" id="UP000199476">
    <property type="component" value="Unassembled WGS sequence"/>
</dbReference>
<dbReference type="RefSeq" id="WP_089758079.1">
    <property type="nucleotide sequence ID" value="NZ_FNGO01000002.1"/>
</dbReference>
<dbReference type="GO" id="GO:0015562">
    <property type="term" value="F:efflux transmembrane transporter activity"/>
    <property type="evidence" value="ECO:0007669"/>
    <property type="project" value="InterPro"/>
</dbReference>
<keyword evidence="8" id="KW-1185">Reference proteome</keyword>
<evidence type="ECO:0000256" key="2">
    <source>
        <dbReference type="ARBA" id="ARBA00022452"/>
    </source>
</evidence>
<organism evidence="7 8">
    <name type="scientific">Halarsenatibacter silvermanii</name>
    <dbReference type="NCBI Taxonomy" id="321763"/>
    <lineage>
        <taxon>Bacteria</taxon>
        <taxon>Bacillati</taxon>
        <taxon>Bacillota</taxon>
        <taxon>Clostridia</taxon>
        <taxon>Halanaerobiales</taxon>
        <taxon>Halarsenatibacteraceae</taxon>
        <taxon>Halarsenatibacter</taxon>
    </lineage>
</organism>
<feature type="coiled-coil region" evidence="6">
    <location>
        <begin position="56"/>
        <end position="109"/>
    </location>
</feature>
<reference evidence="7 8" key="1">
    <citation type="submission" date="2016-10" db="EMBL/GenBank/DDBJ databases">
        <authorList>
            <person name="de Groot N.N."/>
        </authorList>
    </citation>
    <scope>NUCLEOTIDE SEQUENCE [LARGE SCALE GENOMIC DNA]</scope>
    <source>
        <strain evidence="7 8">SLAS-1</strain>
    </source>
</reference>
<dbReference type="EMBL" id="FNGO01000002">
    <property type="protein sequence ID" value="SDL22904.1"/>
    <property type="molecule type" value="Genomic_DNA"/>
</dbReference>
<dbReference type="SUPFAM" id="SSF56954">
    <property type="entry name" value="Outer membrane efflux proteins (OEP)"/>
    <property type="match status" value="1"/>
</dbReference>
<evidence type="ECO:0000256" key="3">
    <source>
        <dbReference type="ARBA" id="ARBA00022692"/>
    </source>
</evidence>
<accession>A0A1G9IDI6</accession>
<feature type="coiled-coil region" evidence="6">
    <location>
        <begin position="159"/>
        <end position="197"/>
    </location>
</feature>
<evidence type="ECO:0000256" key="6">
    <source>
        <dbReference type="SAM" id="Coils"/>
    </source>
</evidence>
<dbReference type="InterPro" id="IPR051906">
    <property type="entry name" value="TolC-like"/>
</dbReference>
<dbReference type="OrthoDB" id="2110879at2"/>
<dbReference type="Gene3D" id="1.20.1600.10">
    <property type="entry name" value="Outer membrane efflux proteins (OEP)"/>
    <property type="match status" value="2"/>
</dbReference>
<name>A0A1G9IDI6_9FIRM</name>
<comment type="subcellular location">
    <subcellularLocation>
        <location evidence="1">Cell outer membrane</location>
    </subcellularLocation>
</comment>